<dbReference type="PROSITE" id="PS50106">
    <property type="entry name" value="PDZ"/>
    <property type="match status" value="1"/>
</dbReference>
<dbReference type="FunFam" id="2.30.42.10:FF:000063">
    <property type="entry name" value="Peptidase, S41 family"/>
    <property type="match status" value="1"/>
</dbReference>
<dbReference type="Pfam" id="PF13180">
    <property type="entry name" value="PDZ_2"/>
    <property type="match status" value="1"/>
</dbReference>
<dbReference type="Gene3D" id="3.90.226.10">
    <property type="entry name" value="2-enoyl-CoA Hydratase, Chain A, domain 1"/>
    <property type="match status" value="1"/>
</dbReference>
<dbReference type="SUPFAM" id="SSF52096">
    <property type="entry name" value="ClpP/crotonase"/>
    <property type="match status" value="1"/>
</dbReference>
<protein>
    <recommendedName>
        <fullName evidence="5">PDZ domain-containing protein</fullName>
    </recommendedName>
</protein>
<name>A0A382LL64_9ZZZZ</name>
<comment type="similarity">
    <text evidence="1">Belongs to the peptidase S41A family.</text>
</comment>
<accession>A0A382LL64</accession>
<keyword evidence="2" id="KW-0645">Protease</keyword>
<evidence type="ECO:0000256" key="2">
    <source>
        <dbReference type="ARBA" id="ARBA00022670"/>
    </source>
</evidence>
<sequence>MRKTKYIIIILLLMIFGLIQLGATPIAALKKLNQVIRLSQNYYFEDFNIDQAMEGAIRGFLEELDPHSQYIDAEELKNITEQFEGNFEGIGIEYSMIDGYITVISPIPETPSERAGLQSGDKIIKIDGESAYKITTEEVFKKLRGEKGTTVSVHILRDQMEPFEVTLIRDKIPIKSIIASFLIESEIGYVKINRFANNTVNELVEELNKLEEKGMKKLILDLRNNGGGLLDQGV</sequence>
<dbReference type="PANTHER" id="PTHR32060">
    <property type="entry name" value="TAIL-SPECIFIC PROTEASE"/>
    <property type="match status" value="1"/>
</dbReference>
<dbReference type="Pfam" id="PF03572">
    <property type="entry name" value="Peptidase_S41"/>
    <property type="match status" value="1"/>
</dbReference>
<keyword evidence="4" id="KW-0720">Serine protease</keyword>
<dbReference type="InterPro" id="IPR005151">
    <property type="entry name" value="Tail-specific_protease"/>
</dbReference>
<dbReference type="CDD" id="cd06782">
    <property type="entry name" value="cpPDZ_CPP-like"/>
    <property type="match status" value="1"/>
</dbReference>
<evidence type="ECO:0000256" key="3">
    <source>
        <dbReference type="ARBA" id="ARBA00022801"/>
    </source>
</evidence>
<feature type="domain" description="PDZ" evidence="5">
    <location>
        <begin position="76"/>
        <end position="144"/>
    </location>
</feature>
<proteinExistence type="inferred from homology"/>
<evidence type="ECO:0000256" key="4">
    <source>
        <dbReference type="ARBA" id="ARBA00022825"/>
    </source>
</evidence>
<dbReference type="InterPro" id="IPR001478">
    <property type="entry name" value="PDZ"/>
</dbReference>
<feature type="non-terminal residue" evidence="6">
    <location>
        <position position="234"/>
    </location>
</feature>
<dbReference type="GO" id="GO:0008236">
    <property type="term" value="F:serine-type peptidase activity"/>
    <property type="evidence" value="ECO:0007669"/>
    <property type="project" value="UniProtKB-KW"/>
</dbReference>
<dbReference type="GO" id="GO:0030288">
    <property type="term" value="C:outer membrane-bounded periplasmic space"/>
    <property type="evidence" value="ECO:0007669"/>
    <property type="project" value="TreeGrafter"/>
</dbReference>
<dbReference type="SMART" id="SM00228">
    <property type="entry name" value="PDZ"/>
    <property type="match status" value="1"/>
</dbReference>
<gene>
    <name evidence="6" type="ORF">METZ01_LOCUS289379</name>
</gene>
<dbReference type="InterPro" id="IPR055210">
    <property type="entry name" value="CtpA/B_N"/>
</dbReference>
<dbReference type="SUPFAM" id="SSF50156">
    <property type="entry name" value="PDZ domain-like"/>
    <property type="match status" value="1"/>
</dbReference>
<dbReference type="Pfam" id="PF22694">
    <property type="entry name" value="CtpB_N-like"/>
    <property type="match status" value="1"/>
</dbReference>
<keyword evidence="3" id="KW-0378">Hydrolase</keyword>
<dbReference type="EMBL" id="UINC01087283">
    <property type="protein sequence ID" value="SVC36525.1"/>
    <property type="molecule type" value="Genomic_DNA"/>
</dbReference>
<organism evidence="6">
    <name type="scientific">marine metagenome</name>
    <dbReference type="NCBI Taxonomy" id="408172"/>
    <lineage>
        <taxon>unclassified sequences</taxon>
        <taxon>metagenomes</taxon>
        <taxon>ecological metagenomes</taxon>
    </lineage>
</organism>
<dbReference type="InterPro" id="IPR036034">
    <property type="entry name" value="PDZ_sf"/>
</dbReference>
<dbReference type="Gene3D" id="2.30.42.10">
    <property type="match status" value="1"/>
</dbReference>
<dbReference type="GO" id="GO:0007165">
    <property type="term" value="P:signal transduction"/>
    <property type="evidence" value="ECO:0007669"/>
    <property type="project" value="TreeGrafter"/>
</dbReference>
<evidence type="ECO:0000313" key="6">
    <source>
        <dbReference type="EMBL" id="SVC36525.1"/>
    </source>
</evidence>
<dbReference type="GO" id="GO:0006508">
    <property type="term" value="P:proteolysis"/>
    <property type="evidence" value="ECO:0007669"/>
    <property type="project" value="UniProtKB-KW"/>
</dbReference>
<reference evidence="6" key="1">
    <citation type="submission" date="2018-05" db="EMBL/GenBank/DDBJ databases">
        <authorList>
            <person name="Lanie J.A."/>
            <person name="Ng W.-L."/>
            <person name="Kazmierczak K.M."/>
            <person name="Andrzejewski T.M."/>
            <person name="Davidsen T.M."/>
            <person name="Wayne K.J."/>
            <person name="Tettelin H."/>
            <person name="Glass J.I."/>
            <person name="Rusch D."/>
            <person name="Podicherti R."/>
            <person name="Tsui H.-C.T."/>
            <person name="Winkler M.E."/>
        </authorList>
    </citation>
    <scope>NUCLEOTIDE SEQUENCE</scope>
</reference>
<evidence type="ECO:0000256" key="1">
    <source>
        <dbReference type="ARBA" id="ARBA00009179"/>
    </source>
</evidence>
<dbReference type="GO" id="GO:0004175">
    <property type="term" value="F:endopeptidase activity"/>
    <property type="evidence" value="ECO:0007669"/>
    <property type="project" value="TreeGrafter"/>
</dbReference>
<dbReference type="InterPro" id="IPR029045">
    <property type="entry name" value="ClpP/crotonase-like_dom_sf"/>
</dbReference>
<dbReference type="AlphaFoldDB" id="A0A382LL64"/>
<evidence type="ECO:0000259" key="5">
    <source>
        <dbReference type="PROSITE" id="PS50106"/>
    </source>
</evidence>
<dbReference type="PANTHER" id="PTHR32060:SF30">
    <property type="entry name" value="CARBOXY-TERMINAL PROCESSING PROTEASE CTPA"/>
    <property type="match status" value="1"/>
</dbReference>